<dbReference type="RefSeq" id="WP_381437451.1">
    <property type="nucleotide sequence ID" value="NZ_JBHSNO010000008.1"/>
</dbReference>
<keyword evidence="3" id="KW-0804">Transcription</keyword>
<keyword evidence="2" id="KW-0238">DNA-binding</keyword>
<dbReference type="InterPro" id="IPR018060">
    <property type="entry name" value="HTH_AraC"/>
</dbReference>
<dbReference type="PANTHER" id="PTHR43280">
    <property type="entry name" value="ARAC-FAMILY TRANSCRIPTIONAL REGULATOR"/>
    <property type="match status" value="1"/>
</dbReference>
<evidence type="ECO:0000256" key="3">
    <source>
        <dbReference type="ARBA" id="ARBA00023163"/>
    </source>
</evidence>
<evidence type="ECO:0000259" key="6">
    <source>
        <dbReference type="PROSITE" id="PS50110"/>
    </source>
</evidence>
<proteinExistence type="predicted"/>
<dbReference type="PANTHER" id="PTHR43280:SF28">
    <property type="entry name" value="HTH-TYPE TRANSCRIPTIONAL ACTIVATOR RHAS"/>
    <property type="match status" value="1"/>
</dbReference>
<dbReference type="Gene3D" id="1.10.10.60">
    <property type="entry name" value="Homeodomain-like"/>
    <property type="match status" value="1"/>
</dbReference>
<reference evidence="8" key="1">
    <citation type="journal article" date="2019" name="Int. J. Syst. Evol. Microbiol.">
        <title>The Global Catalogue of Microorganisms (GCM) 10K type strain sequencing project: providing services to taxonomists for standard genome sequencing and annotation.</title>
        <authorList>
            <consortium name="The Broad Institute Genomics Platform"/>
            <consortium name="The Broad Institute Genome Sequencing Center for Infectious Disease"/>
            <person name="Wu L."/>
            <person name="Ma J."/>
        </authorList>
    </citation>
    <scope>NUCLEOTIDE SEQUENCE [LARGE SCALE GENOMIC DNA]</scope>
    <source>
        <strain evidence="8">CGMCC 4.1434</strain>
    </source>
</reference>
<name>A0ABW0TME3_9BACL</name>
<protein>
    <submittedName>
        <fullName evidence="7">Helix-turn-helix domain-containing protein</fullName>
    </submittedName>
</protein>
<feature type="domain" description="HTH araC/xylS-type" evidence="5">
    <location>
        <begin position="391"/>
        <end position="490"/>
    </location>
</feature>
<dbReference type="Gene3D" id="3.40.50.2300">
    <property type="match status" value="1"/>
</dbReference>
<keyword evidence="1" id="KW-0805">Transcription regulation</keyword>
<dbReference type="InterPro" id="IPR018062">
    <property type="entry name" value="HTH_AraC-typ_CS"/>
</dbReference>
<dbReference type="EMBL" id="JBHSNO010000008">
    <property type="protein sequence ID" value="MFC5590666.1"/>
    <property type="molecule type" value="Genomic_DNA"/>
</dbReference>
<evidence type="ECO:0000256" key="1">
    <source>
        <dbReference type="ARBA" id="ARBA00023015"/>
    </source>
</evidence>
<dbReference type="Pfam" id="PF12833">
    <property type="entry name" value="HTH_18"/>
    <property type="match status" value="1"/>
</dbReference>
<dbReference type="Proteomes" id="UP001596109">
    <property type="component" value="Unassembled WGS sequence"/>
</dbReference>
<dbReference type="PROSITE" id="PS00041">
    <property type="entry name" value="HTH_ARAC_FAMILY_1"/>
    <property type="match status" value="1"/>
</dbReference>
<evidence type="ECO:0000259" key="5">
    <source>
        <dbReference type="PROSITE" id="PS01124"/>
    </source>
</evidence>
<dbReference type="PROSITE" id="PS01124">
    <property type="entry name" value="HTH_ARAC_FAMILY_2"/>
    <property type="match status" value="1"/>
</dbReference>
<dbReference type="InterPro" id="IPR009057">
    <property type="entry name" value="Homeodomain-like_sf"/>
</dbReference>
<dbReference type="PROSITE" id="PS50110">
    <property type="entry name" value="RESPONSE_REGULATORY"/>
    <property type="match status" value="1"/>
</dbReference>
<feature type="modified residue" description="4-aspartylphosphate" evidence="4">
    <location>
        <position position="53"/>
    </location>
</feature>
<dbReference type="SUPFAM" id="SSF46689">
    <property type="entry name" value="Homeodomain-like"/>
    <property type="match status" value="1"/>
</dbReference>
<organism evidence="7 8">
    <name type="scientific">Sporosarcina soli</name>
    <dbReference type="NCBI Taxonomy" id="334736"/>
    <lineage>
        <taxon>Bacteria</taxon>
        <taxon>Bacillati</taxon>
        <taxon>Bacillota</taxon>
        <taxon>Bacilli</taxon>
        <taxon>Bacillales</taxon>
        <taxon>Caryophanaceae</taxon>
        <taxon>Sporosarcina</taxon>
    </lineage>
</organism>
<dbReference type="SMART" id="SM00342">
    <property type="entry name" value="HTH_ARAC"/>
    <property type="match status" value="1"/>
</dbReference>
<feature type="domain" description="Response regulatory" evidence="6">
    <location>
        <begin position="2"/>
        <end position="116"/>
    </location>
</feature>
<evidence type="ECO:0000256" key="4">
    <source>
        <dbReference type="PROSITE-ProRule" id="PRU00169"/>
    </source>
</evidence>
<dbReference type="SUPFAM" id="SSF52172">
    <property type="entry name" value="CheY-like"/>
    <property type="match status" value="1"/>
</dbReference>
<evidence type="ECO:0000313" key="7">
    <source>
        <dbReference type="EMBL" id="MFC5590666.1"/>
    </source>
</evidence>
<evidence type="ECO:0000256" key="2">
    <source>
        <dbReference type="ARBA" id="ARBA00023125"/>
    </source>
</evidence>
<keyword evidence="4" id="KW-0597">Phosphoprotein</keyword>
<keyword evidence="8" id="KW-1185">Reference proteome</keyword>
<dbReference type="InterPro" id="IPR001789">
    <property type="entry name" value="Sig_transdc_resp-reg_receiver"/>
</dbReference>
<sequence>MQIHLVAKDRLEAEGIRWIVESHLSGSVMTTFASLEEYIQQVDKNSPDLLLLDMDGWTSENNRLEEQLQQANFRWIGISSERIFQTAYRGLRFHAEDVLFRPFSPTDLIKQIQQVRYQLRNAQRQHAMKVSSELTGDSIDYADLFFLERERAESMTMAAFLPKHSSMLPLIYDELQRFPFTKQHQFFALTDFILCVHETQDKVFFQEEYRTFLGQWKERVGEPLAIVYHESAAVQSIKETFEQTKQRTEEIFFEGYDIILSNNQQVYWLPMDPFLTPLEQREWIEMLETRDVKRIRHWVEKEFLTYQRPYPDPEMVRIRMTSVLAQIRRYMKSYQLQTDEWESAYYAVFQQIVQSPIIYEMVQDLLAFTIRLFSDETANVHLRNGEQSLVEKTRALIEANYWDAGWGLANCAEALRINKSTLSRRFAAESDQPFRVVLHRVRIEEAKRLLQETDLSLEEISRLVGYVHQSYFSAKFKQIENCTPFAYRMR</sequence>
<accession>A0ABW0TME3</accession>
<dbReference type="InterPro" id="IPR011006">
    <property type="entry name" value="CheY-like_superfamily"/>
</dbReference>
<comment type="caution">
    <text evidence="7">The sequence shown here is derived from an EMBL/GenBank/DDBJ whole genome shotgun (WGS) entry which is preliminary data.</text>
</comment>
<evidence type="ECO:0000313" key="8">
    <source>
        <dbReference type="Proteomes" id="UP001596109"/>
    </source>
</evidence>
<gene>
    <name evidence="7" type="ORF">ACFPRA_17305</name>
</gene>